<feature type="signal peptide" evidence="1">
    <location>
        <begin position="1"/>
        <end position="23"/>
    </location>
</feature>
<dbReference type="Proteomes" id="UP000056090">
    <property type="component" value="Chromosome"/>
</dbReference>
<dbReference type="PATRIC" id="fig|589873.4.peg.3042"/>
<dbReference type="OrthoDB" id="5740488at2"/>
<reference evidence="2 5" key="1">
    <citation type="submission" date="2014-06" db="EMBL/GenBank/DDBJ databases">
        <title>Genomes of Alteromonas australica, a world apart.</title>
        <authorList>
            <person name="Gonzaga A."/>
            <person name="Lopez-Perez M."/>
            <person name="Rodriguez-Valera F."/>
        </authorList>
    </citation>
    <scope>NUCLEOTIDE SEQUENCE [LARGE SCALE GENOMIC DNA]</scope>
    <source>
        <strain evidence="2 5">H 17</strain>
    </source>
</reference>
<evidence type="ECO:0000313" key="3">
    <source>
        <dbReference type="EMBL" id="HAW75772.1"/>
    </source>
</evidence>
<evidence type="ECO:0000313" key="2">
    <source>
        <dbReference type="EMBL" id="AIF99610.1"/>
    </source>
</evidence>
<evidence type="ECO:0000313" key="7">
    <source>
        <dbReference type="Proteomes" id="UP000264779"/>
    </source>
</evidence>
<dbReference type="EMBL" id="DONK01000107">
    <property type="protein sequence ID" value="HBU51012.1"/>
    <property type="molecule type" value="Genomic_DNA"/>
</dbReference>
<dbReference type="STRING" id="589873.EP12_14075"/>
<dbReference type="RefSeq" id="WP_044057684.1">
    <property type="nucleotide sequence ID" value="NZ_CALBIY010000102.1"/>
</dbReference>
<keyword evidence="1" id="KW-0732">Signal</keyword>
<evidence type="ECO:0000313" key="5">
    <source>
        <dbReference type="Proteomes" id="UP000056090"/>
    </source>
</evidence>
<organism evidence="2 5">
    <name type="scientific">Alteromonas australica</name>
    <dbReference type="NCBI Taxonomy" id="589873"/>
    <lineage>
        <taxon>Bacteria</taxon>
        <taxon>Pseudomonadati</taxon>
        <taxon>Pseudomonadota</taxon>
        <taxon>Gammaproteobacteria</taxon>
        <taxon>Alteromonadales</taxon>
        <taxon>Alteromonadaceae</taxon>
        <taxon>Alteromonas/Salinimonas group</taxon>
        <taxon>Alteromonas</taxon>
    </lineage>
</organism>
<evidence type="ECO:0000313" key="4">
    <source>
        <dbReference type="EMBL" id="HBU51012.1"/>
    </source>
</evidence>
<dbReference type="Proteomes" id="UP000263517">
    <property type="component" value="Unassembled WGS sequence"/>
</dbReference>
<dbReference type="Proteomes" id="UP000264779">
    <property type="component" value="Unassembled WGS sequence"/>
</dbReference>
<keyword evidence="5" id="KW-1185">Reference proteome</keyword>
<dbReference type="EMBL" id="DNAN01000296">
    <property type="protein sequence ID" value="HAW75772.1"/>
    <property type="molecule type" value="Genomic_DNA"/>
</dbReference>
<proteinExistence type="predicted"/>
<protein>
    <submittedName>
        <fullName evidence="2">Uncharacterized protein</fullName>
    </submittedName>
</protein>
<evidence type="ECO:0000256" key="1">
    <source>
        <dbReference type="SAM" id="SignalP"/>
    </source>
</evidence>
<sequence>MKLSPVFTSIALALTCSSTSVLAKDFIPIETFPEWFKTAMSRSIDVTKESDFSLASVAAKGKVKGEISLVDESEGTWYYHIDIGTPTPVECYVFNEYDGPANSLHAIVDLSLNGAAELNGKTRSAQFNYAIDTGVIGNTPYLQLDTLYHLGEGEEKVAGMIKAYSAQTNDTLEICVHNELGYRDIFFDVFSSFVNTFNSEPADAPFFESVYEMRINDIPMGFAVEKYTKDADGDVMIESETALLVPVDANTVSRTDSADISWSRPDGSLINGSTYTIDNGVLSSEFEISVADDKWHVEGQIQGKAVSADLAYDGWLLSDFGSYLETADLIKSDAESAQFKMWTPDADPVSAISITLSKVTGNEDANMKIDMGPMVLDFYAEDNGIFKHGVMAQGPINIFMKSIYTQGVPSL</sequence>
<reference evidence="6 7" key="2">
    <citation type="journal article" date="2018" name="Nat. Biotechnol.">
        <title>A standardized bacterial taxonomy based on genome phylogeny substantially revises the tree of life.</title>
        <authorList>
            <person name="Parks D.H."/>
            <person name="Chuvochina M."/>
            <person name="Waite D.W."/>
            <person name="Rinke C."/>
            <person name="Skarshewski A."/>
            <person name="Chaumeil P.A."/>
            <person name="Hugenholtz P."/>
        </authorList>
    </citation>
    <scope>NUCLEOTIDE SEQUENCE [LARGE SCALE GENOMIC DNA]</scope>
    <source>
        <strain evidence="4">UBA11621</strain>
        <strain evidence="3">UBA11978</strain>
    </source>
</reference>
<dbReference type="KEGG" id="aal:EP13_13440"/>
<dbReference type="EMBL" id="CP008849">
    <property type="protein sequence ID" value="AIF99610.1"/>
    <property type="molecule type" value="Genomic_DNA"/>
</dbReference>
<feature type="chain" id="PRO_5035984913" evidence="1">
    <location>
        <begin position="24"/>
        <end position="411"/>
    </location>
</feature>
<dbReference type="AlphaFoldDB" id="A0A075P3P8"/>
<dbReference type="eggNOG" id="ENOG502Z7NR">
    <property type="taxonomic scope" value="Bacteria"/>
</dbReference>
<accession>A0A075P3P8</accession>
<dbReference type="KEGG" id="aaus:EP12_14075"/>
<evidence type="ECO:0000313" key="6">
    <source>
        <dbReference type="Proteomes" id="UP000263517"/>
    </source>
</evidence>
<name>A0A075P3P8_9ALTE</name>
<gene>
    <name evidence="3" type="ORF">DCW74_08560</name>
    <name evidence="4" type="ORF">DEB45_07115</name>
    <name evidence="2" type="ORF">EP13_13440</name>
</gene>
<dbReference type="GeneID" id="78255907"/>